<dbReference type="Proteomes" id="UP000673691">
    <property type="component" value="Unassembled WGS sequence"/>
</dbReference>
<gene>
    <name evidence="2" type="ORF">BJ554DRAFT_3964</name>
</gene>
<dbReference type="AlphaFoldDB" id="A0A8H7ZMV0"/>
<dbReference type="EMBL" id="JAEFCI010011917">
    <property type="protein sequence ID" value="KAG5456326.1"/>
    <property type="molecule type" value="Genomic_DNA"/>
</dbReference>
<sequence>MRIRHTNYSGLRILASAAKSQGKNVPGRARHQAFLEPLEPPLDGVYGGSQLGVCHREPGNKLGPAARSEQTPPYKRKATE</sequence>
<accession>A0A8H7ZMV0</accession>
<feature type="region of interest" description="Disordered" evidence="1">
    <location>
        <begin position="55"/>
        <end position="80"/>
    </location>
</feature>
<evidence type="ECO:0000256" key="1">
    <source>
        <dbReference type="SAM" id="MobiDB-lite"/>
    </source>
</evidence>
<reference evidence="2 3" key="1">
    <citation type="journal article" name="Sci. Rep.">
        <title>Genome-scale phylogenetic analyses confirm Olpidium as the closest living zoosporic fungus to the non-flagellated, terrestrial fungi.</title>
        <authorList>
            <person name="Chang Y."/>
            <person name="Rochon D."/>
            <person name="Sekimoto S."/>
            <person name="Wang Y."/>
            <person name="Chovatia M."/>
            <person name="Sandor L."/>
            <person name="Salamov A."/>
            <person name="Grigoriev I.V."/>
            <person name="Stajich J.E."/>
            <person name="Spatafora J.W."/>
        </authorList>
    </citation>
    <scope>NUCLEOTIDE SEQUENCE [LARGE SCALE GENOMIC DNA]</scope>
    <source>
        <strain evidence="2">S191</strain>
    </source>
</reference>
<proteinExistence type="predicted"/>
<organism evidence="2 3">
    <name type="scientific">Olpidium bornovanus</name>
    <dbReference type="NCBI Taxonomy" id="278681"/>
    <lineage>
        <taxon>Eukaryota</taxon>
        <taxon>Fungi</taxon>
        <taxon>Fungi incertae sedis</taxon>
        <taxon>Olpidiomycota</taxon>
        <taxon>Olpidiomycotina</taxon>
        <taxon>Olpidiomycetes</taxon>
        <taxon>Olpidiales</taxon>
        <taxon>Olpidiaceae</taxon>
        <taxon>Olpidium</taxon>
    </lineage>
</organism>
<protein>
    <submittedName>
        <fullName evidence="2">Uncharacterized protein</fullName>
    </submittedName>
</protein>
<evidence type="ECO:0000313" key="3">
    <source>
        <dbReference type="Proteomes" id="UP000673691"/>
    </source>
</evidence>
<keyword evidence="3" id="KW-1185">Reference proteome</keyword>
<comment type="caution">
    <text evidence="2">The sequence shown here is derived from an EMBL/GenBank/DDBJ whole genome shotgun (WGS) entry which is preliminary data.</text>
</comment>
<evidence type="ECO:0000313" key="2">
    <source>
        <dbReference type="EMBL" id="KAG5456326.1"/>
    </source>
</evidence>
<name>A0A8H7ZMV0_9FUNG</name>